<protein>
    <submittedName>
        <fullName evidence="4">Uncharacterized protein</fullName>
    </submittedName>
</protein>
<dbReference type="GO" id="GO:0008270">
    <property type="term" value="F:zinc ion binding"/>
    <property type="evidence" value="ECO:0007669"/>
    <property type="project" value="InterPro"/>
</dbReference>
<comment type="caution">
    <text evidence="4">The sequence shown here is derived from an EMBL/GenBank/DDBJ whole genome shotgun (WGS) entry which is preliminary data.</text>
</comment>
<name>A0AAW1H1F5_SAPOF</name>
<feature type="domain" description="Retroviral polymerase SH3-like" evidence="3">
    <location>
        <begin position="614"/>
        <end position="673"/>
    </location>
</feature>
<dbReference type="PANTHER" id="PTHR37610:SF6">
    <property type="entry name" value="GAG-POLYPEPTIDE OF LTR COPIA-TYPE-RELATED"/>
    <property type="match status" value="1"/>
</dbReference>
<feature type="domain" description="Retrotransposon Copia-like N-terminal" evidence="2">
    <location>
        <begin position="19"/>
        <end position="58"/>
    </location>
</feature>
<dbReference type="SUPFAM" id="SSF53098">
    <property type="entry name" value="Ribonuclease H-like"/>
    <property type="match status" value="1"/>
</dbReference>
<keyword evidence="5" id="KW-1185">Reference proteome</keyword>
<dbReference type="InterPro" id="IPR036397">
    <property type="entry name" value="RNaseH_sf"/>
</dbReference>
<evidence type="ECO:0000259" key="3">
    <source>
        <dbReference type="Pfam" id="PF25597"/>
    </source>
</evidence>
<feature type="region of interest" description="Disordered" evidence="1">
    <location>
        <begin position="691"/>
        <end position="751"/>
    </location>
</feature>
<sequence>MSSTDDSMQVNSSDLIATKMVSNVFDGNSFAGWKRGMLIALSAKNKLWFVDGSNTKPDSKSPSSKTWQRCNDLVFSWILNSESEEIANSILYCEIAKKAWDELEERFGHTCGAQLYGIHKKLNDFSQGNDSVSTCFTKIKQIWDEIDVMGMNPSCVCTCACSAAEKQKKFQQDQRVVQFLMCLNDTYSEERQREIQSSASNFQTNSASFYAKEGYRGQIQNNSGNNTQFRGGEIKCNYCKRLGHTIDKCRKLQYKNNVRRYANAAQYPDDSDHGGLMEAFDSKVDTTVINLGVNNELCSQFMKFLKQQQQQHGMPNSDSSITANFAGTTADFAGNTSASNTLPKPYTISIPNVHIVTINILGTMMLIPDICLKDVLFVPSFKFNLLSASSIRKPIILGKSHTNLYVFQQVPLTSTTKSSFSNSAVIVNSAQTWHSRLGNLPLYKLKKLSCCNTSEINEKDFHSCSICAKARQHRLLFLDSHIQTSGAFELIHIDLWGPYPIQTYNGHKYFLTIVDDFTRTTWTHLLSFKSNAFTFIQSFISLNGVVERKHKHLLETARALIFQSRLPRKYWGECILTATYIINSLPTKILAFKSLYKLLFKSPPSLHHMRAFGCLCYSPKPGRDKFSPRAIPSIFLGYPFGKKAYKFLNLENFSVFNSRDVVFHEHIFPFVKNNISDSRLFPDQHTFPFSDHTTSDLPPTPHISPDTSPSPVPHISPEPSHSPAHVPTPTPLPTRHSTRPSVDTQICTPKTNPVMNQDMHCLLNIIG</sequence>
<accession>A0AAW1H1F5</accession>
<dbReference type="EMBL" id="JBDFQZ010000013">
    <property type="protein sequence ID" value="KAK9668964.1"/>
    <property type="molecule type" value="Genomic_DNA"/>
</dbReference>
<dbReference type="Proteomes" id="UP001443914">
    <property type="component" value="Unassembled WGS sequence"/>
</dbReference>
<dbReference type="GO" id="GO:0003676">
    <property type="term" value="F:nucleic acid binding"/>
    <property type="evidence" value="ECO:0007669"/>
    <property type="project" value="InterPro"/>
</dbReference>
<dbReference type="InterPro" id="IPR029472">
    <property type="entry name" value="Copia-like_N"/>
</dbReference>
<evidence type="ECO:0000313" key="5">
    <source>
        <dbReference type="Proteomes" id="UP001443914"/>
    </source>
</evidence>
<dbReference type="Pfam" id="PF14244">
    <property type="entry name" value="Retrotran_gag_3"/>
    <property type="match status" value="1"/>
</dbReference>
<evidence type="ECO:0000259" key="2">
    <source>
        <dbReference type="Pfam" id="PF14244"/>
    </source>
</evidence>
<dbReference type="Gene3D" id="3.30.420.10">
    <property type="entry name" value="Ribonuclease H-like superfamily/Ribonuclease H"/>
    <property type="match status" value="2"/>
</dbReference>
<reference evidence="4" key="1">
    <citation type="submission" date="2024-03" db="EMBL/GenBank/DDBJ databases">
        <title>WGS assembly of Saponaria officinalis var. Norfolk2.</title>
        <authorList>
            <person name="Jenkins J."/>
            <person name="Shu S."/>
            <person name="Grimwood J."/>
            <person name="Barry K."/>
            <person name="Goodstein D."/>
            <person name="Schmutz J."/>
            <person name="Leebens-Mack J."/>
            <person name="Osbourn A."/>
        </authorList>
    </citation>
    <scope>NUCLEOTIDE SEQUENCE [LARGE SCALE GENOMIC DNA]</scope>
    <source>
        <strain evidence="4">JIC</strain>
    </source>
</reference>
<evidence type="ECO:0000256" key="1">
    <source>
        <dbReference type="SAM" id="MobiDB-lite"/>
    </source>
</evidence>
<feature type="compositionally biased region" description="Pro residues" evidence="1">
    <location>
        <begin position="698"/>
        <end position="716"/>
    </location>
</feature>
<evidence type="ECO:0000313" key="4">
    <source>
        <dbReference type="EMBL" id="KAK9668964.1"/>
    </source>
</evidence>
<dbReference type="Pfam" id="PF25597">
    <property type="entry name" value="SH3_retrovirus"/>
    <property type="match status" value="1"/>
</dbReference>
<dbReference type="SUPFAM" id="SSF57756">
    <property type="entry name" value="Retrovirus zinc finger-like domains"/>
    <property type="match status" value="1"/>
</dbReference>
<dbReference type="PANTHER" id="PTHR37610">
    <property type="entry name" value="CCHC-TYPE DOMAIN-CONTAINING PROTEIN"/>
    <property type="match status" value="1"/>
</dbReference>
<dbReference type="InterPro" id="IPR057670">
    <property type="entry name" value="SH3_retrovirus"/>
</dbReference>
<organism evidence="4 5">
    <name type="scientific">Saponaria officinalis</name>
    <name type="common">Common soapwort</name>
    <name type="synonym">Lychnis saponaria</name>
    <dbReference type="NCBI Taxonomy" id="3572"/>
    <lineage>
        <taxon>Eukaryota</taxon>
        <taxon>Viridiplantae</taxon>
        <taxon>Streptophyta</taxon>
        <taxon>Embryophyta</taxon>
        <taxon>Tracheophyta</taxon>
        <taxon>Spermatophyta</taxon>
        <taxon>Magnoliopsida</taxon>
        <taxon>eudicotyledons</taxon>
        <taxon>Gunneridae</taxon>
        <taxon>Pentapetalae</taxon>
        <taxon>Caryophyllales</taxon>
        <taxon>Caryophyllaceae</taxon>
        <taxon>Caryophylleae</taxon>
        <taxon>Saponaria</taxon>
    </lineage>
</organism>
<feature type="compositionally biased region" description="Polar residues" evidence="1">
    <location>
        <begin position="739"/>
        <end position="751"/>
    </location>
</feature>
<dbReference type="InterPro" id="IPR012337">
    <property type="entry name" value="RNaseH-like_sf"/>
</dbReference>
<dbReference type="AlphaFoldDB" id="A0AAW1H1F5"/>
<gene>
    <name evidence="4" type="ORF">RND81_13G099400</name>
</gene>
<dbReference type="InterPro" id="IPR036875">
    <property type="entry name" value="Znf_CCHC_sf"/>
</dbReference>
<proteinExistence type="predicted"/>